<evidence type="ECO:0000259" key="2">
    <source>
        <dbReference type="Pfam" id="PF20432"/>
    </source>
</evidence>
<accession>A0A372IUV2</accession>
<dbReference type="Proteomes" id="UP000264702">
    <property type="component" value="Unassembled WGS sequence"/>
</dbReference>
<keyword evidence="4" id="KW-1185">Reference proteome</keyword>
<name>A0A372IUV2_9BACT</name>
<proteinExistence type="predicted"/>
<feature type="domain" description="Antitoxin Xre/MbcA/ParS-like toxin-binding" evidence="1">
    <location>
        <begin position="92"/>
        <end position="144"/>
    </location>
</feature>
<dbReference type="OrthoDB" id="117888at2"/>
<dbReference type="AlphaFoldDB" id="A0A372IUV2"/>
<comment type="caution">
    <text evidence="3">The sequence shown here is derived from an EMBL/GenBank/DDBJ whole genome shotgun (WGS) entry which is preliminary data.</text>
</comment>
<evidence type="ECO:0000259" key="1">
    <source>
        <dbReference type="Pfam" id="PF09722"/>
    </source>
</evidence>
<dbReference type="GO" id="GO:0003677">
    <property type="term" value="F:DNA binding"/>
    <property type="evidence" value="ECO:0007669"/>
    <property type="project" value="InterPro"/>
</dbReference>
<organism evidence="3 4">
    <name type="scientific">Paracidobacterium acidisoli</name>
    <dbReference type="NCBI Taxonomy" id="2303751"/>
    <lineage>
        <taxon>Bacteria</taxon>
        <taxon>Pseudomonadati</taxon>
        <taxon>Acidobacteriota</taxon>
        <taxon>Terriglobia</taxon>
        <taxon>Terriglobales</taxon>
        <taxon>Acidobacteriaceae</taxon>
        <taxon>Paracidobacterium</taxon>
    </lineage>
</organism>
<dbReference type="EMBL" id="QVQT01000001">
    <property type="protein sequence ID" value="RFU18696.1"/>
    <property type="molecule type" value="Genomic_DNA"/>
</dbReference>
<dbReference type="Pfam" id="PF20432">
    <property type="entry name" value="Xre-like-HTH"/>
    <property type="match status" value="1"/>
</dbReference>
<gene>
    <name evidence="3" type="ORF">D0Y96_01500</name>
</gene>
<sequence length="145" mass="16179">MAFPALIPDLSQSPGNVPDLTDTGTRQRLSAPALEAFFRIAEIWKLRNDDAMALLGGVSNGRYYDLKKHRRGILTQDELTRISLLTGIFKSLNILFQQKLADEWVIRPNSHAMFSGAPPLVMLIRDGVPGILNVRRLLDGRRGGR</sequence>
<reference evidence="3 4" key="1">
    <citation type="submission" date="2018-08" db="EMBL/GenBank/DDBJ databases">
        <title>Acidipila sp. 4G-K13, an acidobacterium isolated from forest soil.</title>
        <authorList>
            <person name="Gao Z.-H."/>
            <person name="Qiu L.-H."/>
        </authorList>
    </citation>
    <scope>NUCLEOTIDE SEQUENCE [LARGE SCALE GENOMIC DNA]</scope>
    <source>
        <strain evidence="3 4">4G-K13</strain>
    </source>
</reference>
<dbReference type="InterPro" id="IPR046847">
    <property type="entry name" value="Xre-like_HTH"/>
</dbReference>
<dbReference type="InterPro" id="IPR024467">
    <property type="entry name" value="Xre/MbcA/ParS-like_toxin-bd"/>
</dbReference>
<protein>
    <submittedName>
        <fullName evidence="3">DUF2384 domain-containing protein</fullName>
    </submittedName>
</protein>
<dbReference type="Pfam" id="PF09722">
    <property type="entry name" value="Xre_MbcA_ParS_C"/>
    <property type="match status" value="1"/>
</dbReference>
<feature type="domain" description="Antitoxin Xre-like helix-turn-helix" evidence="2">
    <location>
        <begin position="29"/>
        <end position="85"/>
    </location>
</feature>
<evidence type="ECO:0000313" key="3">
    <source>
        <dbReference type="EMBL" id="RFU18696.1"/>
    </source>
</evidence>
<dbReference type="RefSeq" id="WP_117297563.1">
    <property type="nucleotide sequence ID" value="NZ_QVQT02000001.1"/>
</dbReference>
<evidence type="ECO:0000313" key="4">
    <source>
        <dbReference type="Proteomes" id="UP000264702"/>
    </source>
</evidence>